<feature type="domain" description="ABC transporter" evidence="9">
    <location>
        <begin position="6"/>
        <end position="238"/>
    </location>
</feature>
<evidence type="ECO:0000256" key="8">
    <source>
        <dbReference type="ARBA" id="ARBA00023136"/>
    </source>
</evidence>
<dbReference type="SUPFAM" id="SSF52540">
    <property type="entry name" value="P-loop containing nucleoside triphosphate hydrolases"/>
    <property type="match status" value="1"/>
</dbReference>
<dbReference type="GO" id="GO:0016887">
    <property type="term" value="F:ATP hydrolysis activity"/>
    <property type="evidence" value="ECO:0007669"/>
    <property type="project" value="InterPro"/>
</dbReference>
<dbReference type="EMBL" id="CAFBNC010000079">
    <property type="protein sequence ID" value="CAB4943848.1"/>
    <property type="molecule type" value="Genomic_DNA"/>
</dbReference>
<dbReference type="InterPro" id="IPR003593">
    <property type="entry name" value="AAA+_ATPase"/>
</dbReference>
<dbReference type="InterPro" id="IPR050093">
    <property type="entry name" value="ABC_SmlMolc_Importer"/>
</dbReference>
<gene>
    <name evidence="10" type="ORF">UFOPK1392_00440</name>
    <name evidence="11" type="ORF">UFOPK3733_01455</name>
</gene>
<dbReference type="GO" id="GO:0016020">
    <property type="term" value="C:membrane"/>
    <property type="evidence" value="ECO:0007669"/>
    <property type="project" value="InterPro"/>
</dbReference>
<evidence type="ECO:0000313" key="11">
    <source>
        <dbReference type="EMBL" id="CAB4943848.1"/>
    </source>
</evidence>
<keyword evidence="3" id="KW-0410">Iron transport</keyword>
<dbReference type="PANTHER" id="PTHR42781">
    <property type="entry name" value="SPERMIDINE/PUTRESCINE IMPORT ATP-BINDING PROTEIN POTA"/>
    <property type="match status" value="1"/>
</dbReference>
<dbReference type="InterPro" id="IPR027417">
    <property type="entry name" value="P-loop_NTPase"/>
</dbReference>
<keyword evidence="4" id="KW-0547">Nucleotide-binding</keyword>
<dbReference type="InterPro" id="IPR015853">
    <property type="entry name" value="ABC_transpr_FbpC"/>
</dbReference>
<dbReference type="Gene3D" id="3.40.50.300">
    <property type="entry name" value="P-loop containing nucleotide triphosphate hydrolases"/>
    <property type="match status" value="1"/>
</dbReference>
<dbReference type="Pfam" id="PF00005">
    <property type="entry name" value="ABC_tran"/>
    <property type="match status" value="1"/>
</dbReference>
<protein>
    <submittedName>
        <fullName evidence="11">Unannotated protein</fullName>
    </submittedName>
</protein>
<keyword evidence="2" id="KW-1003">Cell membrane</keyword>
<dbReference type="PANTHER" id="PTHR42781:SF4">
    <property type="entry name" value="SPERMIDINE_PUTRESCINE IMPORT ATP-BINDING PROTEIN POTA"/>
    <property type="match status" value="1"/>
</dbReference>
<sequence length="345" mass="36867">MSAPRLDVRSLTVRLDEGGPPTLDGISFDVGVGEIVAVLGPSGGGKSTLLRAVAGLEQVDGGSVYLDGADITGAAAHHRHLALMFQEYALFPHLDVASNIAYGLRMRSVPRSERRQRVKGLLDLVRLAGFGDRSVGSLSGGERQRVALARALATEPLLLMLDEPLSALDRSLRRSILSELETLFRQTGLSVVHVTHDQDEAFAIADRVVILRNGRIERSGSAVELWSEPGSESVAGFLGHRCVVPLSVIREFIVGGTSLLELPMNDPVLVLDSAFEVSPVEAGCVGDAVIESSRFIAGRFELGCRLIVSGFEIFASVSHELATDLLPGTVVSVRIDSRGVRTLES</sequence>
<dbReference type="InterPro" id="IPR003439">
    <property type="entry name" value="ABC_transporter-like_ATP-bd"/>
</dbReference>
<reference evidence="11" key="1">
    <citation type="submission" date="2020-05" db="EMBL/GenBank/DDBJ databases">
        <authorList>
            <person name="Chiriac C."/>
            <person name="Salcher M."/>
            <person name="Ghai R."/>
            <person name="Kavagutti S V."/>
        </authorList>
    </citation>
    <scope>NUCLEOTIDE SEQUENCE</scope>
</reference>
<name>A0A6J7JJV1_9ZZZZ</name>
<dbReference type="PROSITE" id="PS00211">
    <property type="entry name" value="ABC_TRANSPORTER_1"/>
    <property type="match status" value="1"/>
</dbReference>
<dbReference type="AlphaFoldDB" id="A0A6J7JJV1"/>
<accession>A0A6J7JJV1</accession>
<evidence type="ECO:0000256" key="4">
    <source>
        <dbReference type="ARBA" id="ARBA00022741"/>
    </source>
</evidence>
<dbReference type="InterPro" id="IPR017871">
    <property type="entry name" value="ABC_transporter-like_CS"/>
</dbReference>
<dbReference type="GO" id="GO:0005524">
    <property type="term" value="F:ATP binding"/>
    <property type="evidence" value="ECO:0007669"/>
    <property type="project" value="UniProtKB-KW"/>
</dbReference>
<evidence type="ECO:0000256" key="2">
    <source>
        <dbReference type="ARBA" id="ARBA00022475"/>
    </source>
</evidence>
<dbReference type="PROSITE" id="PS50893">
    <property type="entry name" value="ABC_TRANSPORTER_2"/>
    <property type="match status" value="1"/>
</dbReference>
<dbReference type="CDD" id="cd03259">
    <property type="entry name" value="ABC_Carb_Solutes_like"/>
    <property type="match status" value="1"/>
</dbReference>
<keyword evidence="1" id="KW-0813">Transport</keyword>
<evidence type="ECO:0000259" key="9">
    <source>
        <dbReference type="PROSITE" id="PS50893"/>
    </source>
</evidence>
<keyword evidence="7" id="KW-0406">Ion transport</keyword>
<evidence type="ECO:0000256" key="3">
    <source>
        <dbReference type="ARBA" id="ARBA00022496"/>
    </source>
</evidence>
<evidence type="ECO:0000256" key="1">
    <source>
        <dbReference type="ARBA" id="ARBA00022448"/>
    </source>
</evidence>
<evidence type="ECO:0000256" key="7">
    <source>
        <dbReference type="ARBA" id="ARBA00023065"/>
    </source>
</evidence>
<dbReference type="GO" id="GO:0015408">
    <property type="term" value="F:ABC-type ferric iron transporter activity"/>
    <property type="evidence" value="ECO:0007669"/>
    <property type="project" value="InterPro"/>
</dbReference>
<keyword evidence="5" id="KW-0067">ATP-binding</keyword>
<evidence type="ECO:0000313" key="10">
    <source>
        <dbReference type="EMBL" id="CAB4322703.1"/>
    </source>
</evidence>
<keyword evidence="6" id="KW-0408">Iron</keyword>
<evidence type="ECO:0000256" key="5">
    <source>
        <dbReference type="ARBA" id="ARBA00022840"/>
    </source>
</evidence>
<dbReference type="EMBL" id="CAEMXZ010000012">
    <property type="protein sequence ID" value="CAB4322703.1"/>
    <property type="molecule type" value="Genomic_DNA"/>
</dbReference>
<keyword evidence="8" id="KW-0472">Membrane</keyword>
<dbReference type="FunFam" id="3.40.50.300:FF:000425">
    <property type="entry name" value="Probable ABC transporter, ATP-binding subunit"/>
    <property type="match status" value="1"/>
</dbReference>
<proteinExistence type="predicted"/>
<evidence type="ECO:0000256" key="6">
    <source>
        <dbReference type="ARBA" id="ARBA00023004"/>
    </source>
</evidence>
<dbReference type="SMART" id="SM00382">
    <property type="entry name" value="AAA"/>
    <property type="match status" value="1"/>
</dbReference>
<organism evidence="11">
    <name type="scientific">freshwater metagenome</name>
    <dbReference type="NCBI Taxonomy" id="449393"/>
    <lineage>
        <taxon>unclassified sequences</taxon>
        <taxon>metagenomes</taxon>
        <taxon>ecological metagenomes</taxon>
    </lineage>
</organism>